<evidence type="ECO:0000256" key="1">
    <source>
        <dbReference type="SAM" id="Phobius"/>
    </source>
</evidence>
<organism evidence="2 3">
    <name type="scientific">Bacillus rhizoplanae</name>
    <dbReference type="NCBI Taxonomy" id="2880966"/>
    <lineage>
        <taxon>Bacteria</taxon>
        <taxon>Bacillati</taxon>
        <taxon>Bacillota</taxon>
        <taxon>Bacilli</taxon>
        <taxon>Bacillales</taxon>
        <taxon>Bacillaceae</taxon>
        <taxon>Bacillus</taxon>
    </lineage>
</organism>
<proteinExistence type="predicted"/>
<keyword evidence="1" id="KW-0472">Membrane</keyword>
<sequence length="60" mass="6460">MNNKFLGFIFVSAGMTFLMLSLIVSLPTPLWAVSLGTSIVLNVTGTAILLQFIKTAKESL</sequence>
<name>A0ABM8YBV2_9BACI</name>
<evidence type="ECO:0000313" key="2">
    <source>
        <dbReference type="EMBL" id="CAG9613177.1"/>
    </source>
</evidence>
<evidence type="ECO:0000313" key="3">
    <source>
        <dbReference type="Proteomes" id="UP000789423"/>
    </source>
</evidence>
<dbReference type="Proteomes" id="UP000789423">
    <property type="component" value="Unassembled WGS sequence"/>
</dbReference>
<feature type="transmembrane region" description="Helical" evidence="1">
    <location>
        <begin position="30"/>
        <end position="53"/>
    </location>
</feature>
<gene>
    <name evidence="2" type="ORF">BACCIP111899_02372</name>
</gene>
<reference evidence="2 3" key="1">
    <citation type="submission" date="2021-10" db="EMBL/GenBank/DDBJ databases">
        <authorList>
            <person name="Criscuolo A."/>
        </authorList>
    </citation>
    <scope>NUCLEOTIDE SEQUENCE [LARGE SCALE GENOMIC DNA]</scope>
    <source>
        <strain evidence="3">CIP 111899</strain>
    </source>
</reference>
<protein>
    <submittedName>
        <fullName evidence="2">Uncharacterized protein</fullName>
    </submittedName>
</protein>
<keyword evidence="1" id="KW-1133">Transmembrane helix</keyword>
<keyword evidence="3" id="KW-1185">Reference proteome</keyword>
<feature type="transmembrane region" description="Helical" evidence="1">
    <location>
        <begin position="5"/>
        <end position="24"/>
    </location>
</feature>
<comment type="caution">
    <text evidence="2">The sequence shown here is derived from an EMBL/GenBank/DDBJ whole genome shotgun (WGS) entry which is preliminary data.</text>
</comment>
<dbReference type="RefSeq" id="WP_230575341.1">
    <property type="nucleotide sequence ID" value="NZ_CAKJTI010000010.1"/>
</dbReference>
<dbReference type="EMBL" id="CAKJTI010000010">
    <property type="protein sequence ID" value="CAG9613177.1"/>
    <property type="molecule type" value="Genomic_DNA"/>
</dbReference>
<keyword evidence="1" id="KW-0812">Transmembrane</keyword>
<accession>A0ABM8YBV2</accession>